<dbReference type="InterPro" id="IPR004603">
    <property type="entry name" value="DNA_mismatch_endonuc_vsr"/>
</dbReference>
<dbReference type="RefSeq" id="WP_123277899.1">
    <property type="nucleotide sequence ID" value="NZ_RJTW01000003.1"/>
</dbReference>
<evidence type="ECO:0000313" key="8">
    <source>
        <dbReference type="Proteomes" id="UP000281899"/>
    </source>
</evidence>
<evidence type="ECO:0000256" key="3">
    <source>
        <dbReference type="ARBA" id="ARBA00022763"/>
    </source>
</evidence>
<gene>
    <name evidence="7" type="primary">vsr</name>
    <name evidence="7" type="ORF">EGI15_02895</name>
</gene>
<keyword evidence="4 6" id="KW-0378">Hydrolase</keyword>
<proteinExistence type="inferred from homology"/>
<comment type="similarity">
    <text evidence="6">Belongs to the vsr family.</text>
</comment>
<reference evidence="7 8" key="1">
    <citation type="submission" date="2018-11" db="EMBL/GenBank/DDBJ databases">
        <title>Proposal to divide the Flavobacteriaceae and reorganize its genera based on Amino Acid Identity values calculated from whole genome sequences.</title>
        <authorList>
            <person name="Nicholson A.C."/>
            <person name="Gulvik C.A."/>
            <person name="Whitney A.M."/>
            <person name="Humrighouse B.W."/>
            <person name="Bell M."/>
            <person name="Holmes B."/>
            <person name="Steigerwalt A."/>
            <person name="Villarma A."/>
            <person name="Sheth M."/>
            <person name="Batra D."/>
            <person name="Pryor J."/>
            <person name="Bernardet J.-F."/>
            <person name="Hugo C."/>
            <person name="Kampfer P."/>
            <person name="Newman J."/>
            <person name="Mcquiston J.R."/>
        </authorList>
    </citation>
    <scope>NUCLEOTIDE SEQUENCE [LARGE SCALE GENOMIC DNA]</scope>
    <source>
        <strain evidence="7 8">G0235</strain>
    </source>
</reference>
<comment type="function">
    <text evidence="6">May nick specific sequences that contain T:G mispairs resulting from m5C-deamination.</text>
</comment>
<dbReference type="EMBL" id="RJTW01000003">
    <property type="protein sequence ID" value="ROH94823.1"/>
    <property type="molecule type" value="Genomic_DNA"/>
</dbReference>
<dbReference type="PIRSF" id="PIRSF018267">
    <property type="entry name" value="VSR_endonuc"/>
    <property type="match status" value="1"/>
</dbReference>
<accession>A0ABX9X975</accession>
<evidence type="ECO:0000256" key="2">
    <source>
        <dbReference type="ARBA" id="ARBA00022759"/>
    </source>
</evidence>
<keyword evidence="1 6" id="KW-0540">Nuclease</keyword>
<dbReference type="NCBIfam" id="TIGR00632">
    <property type="entry name" value="vsr"/>
    <property type="match status" value="1"/>
</dbReference>
<dbReference type="SUPFAM" id="SSF52980">
    <property type="entry name" value="Restriction endonuclease-like"/>
    <property type="match status" value="1"/>
</dbReference>
<evidence type="ECO:0000256" key="1">
    <source>
        <dbReference type="ARBA" id="ARBA00022722"/>
    </source>
</evidence>
<dbReference type="InterPro" id="IPR011335">
    <property type="entry name" value="Restrct_endonuc-II-like"/>
</dbReference>
<organism evidence="7 8">
    <name type="scientific">Chryseobacterium cucumeris</name>
    <dbReference type="NCBI Taxonomy" id="1813611"/>
    <lineage>
        <taxon>Bacteria</taxon>
        <taxon>Pseudomonadati</taxon>
        <taxon>Bacteroidota</taxon>
        <taxon>Flavobacteriia</taxon>
        <taxon>Flavobacteriales</taxon>
        <taxon>Weeksellaceae</taxon>
        <taxon>Chryseobacterium group</taxon>
        <taxon>Chryseobacterium</taxon>
    </lineage>
</organism>
<keyword evidence="8" id="KW-1185">Reference proteome</keyword>
<evidence type="ECO:0000313" key="7">
    <source>
        <dbReference type="EMBL" id="ROH94823.1"/>
    </source>
</evidence>
<evidence type="ECO:0000256" key="5">
    <source>
        <dbReference type="ARBA" id="ARBA00023204"/>
    </source>
</evidence>
<protein>
    <recommendedName>
        <fullName evidence="6">Very short patch repair endonuclease</fullName>
        <ecNumber evidence="6">3.1.-.-</ecNumber>
    </recommendedName>
</protein>
<dbReference type="Pfam" id="PF03852">
    <property type="entry name" value="Vsr"/>
    <property type="match status" value="1"/>
</dbReference>
<evidence type="ECO:0000256" key="6">
    <source>
        <dbReference type="PIRNR" id="PIRNR018267"/>
    </source>
</evidence>
<keyword evidence="5 6" id="KW-0234">DNA repair</keyword>
<sequence>MTDVHNKETRSYNMSRIISENTKPEMIVRKYLHAKGLRYRLHTKELPGKPDIYFPKYKTAVEIRGCFWHGHENCKYFVIPKTRQDWWTEKISKTKGRDYKNEMLLLSLGIRTIVVWECALKNDKIQETLESLFNEITGENV</sequence>
<name>A0ABX9X975_9FLAO</name>
<dbReference type="GO" id="GO:0004519">
    <property type="term" value="F:endonuclease activity"/>
    <property type="evidence" value="ECO:0007669"/>
    <property type="project" value="UniProtKB-KW"/>
</dbReference>
<dbReference type="GeneID" id="301711606"/>
<keyword evidence="2 6" id="KW-0255">Endonuclease</keyword>
<dbReference type="CDD" id="cd00221">
    <property type="entry name" value="Vsr"/>
    <property type="match status" value="1"/>
</dbReference>
<dbReference type="Proteomes" id="UP000281899">
    <property type="component" value="Unassembled WGS sequence"/>
</dbReference>
<evidence type="ECO:0000256" key="4">
    <source>
        <dbReference type="ARBA" id="ARBA00022801"/>
    </source>
</evidence>
<dbReference type="EC" id="3.1.-.-" evidence="6"/>
<keyword evidence="3 6" id="KW-0227">DNA damage</keyword>
<dbReference type="Gene3D" id="3.40.960.10">
    <property type="entry name" value="VSR Endonuclease"/>
    <property type="match status" value="1"/>
</dbReference>
<comment type="caution">
    <text evidence="7">The sequence shown here is derived from an EMBL/GenBank/DDBJ whole genome shotgun (WGS) entry which is preliminary data.</text>
</comment>